<dbReference type="InterPro" id="IPR055508">
    <property type="entry name" value="DUF7081"/>
</dbReference>
<dbReference type="AlphaFoldDB" id="A0A9J5YMN1"/>
<accession>A0A9J5YMN1</accession>
<evidence type="ECO:0000259" key="7">
    <source>
        <dbReference type="Pfam" id="PF23299"/>
    </source>
</evidence>
<dbReference type="PANTHER" id="PTHR33345">
    <property type="entry name" value="ADAPTER PROTEIN, PUTATIVE-RELATED"/>
    <property type="match status" value="1"/>
</dbReference>
<dbReference type="GO" id="GO:0005634">
    <property type="term" value="C:nucleus"/>
    <property type="evidence" value="ECO:0007669"/>
    <property type="project" value="UniProtKB-SubCell"/>
</dbReference>
<dbReference type="PANTHER" id="PTHR33345:SF2">
    <property type="entry name" value="OBERON-LIKE PHD FINGER DOMAIN-CONTAINING PROTEIN"/>
    <property type="match status" value="1"/>
</dbReference>
<dbReference type="OrthoDB" id="10398532at2759"/>
<dbReference type="GO" id="GO:0008270">
    <property type="term" value="F:zinc ion binding"/>
    <property type="evidence" value="ECO:0007669"/>
    <property type="project" value="UniProtKB-KW"/>
</dbReference>
<evidence type="ECO:0000256" key="5">
    <source>
        <dbReference type="ARBA" id="ARBA00023242"/>
    </source>
</evidence>
<evidence type="ECO:0000313" key="9">
    <source>
        <dbReference type="Proteomes" id="UP000824120"/>
    </source>
</evidence>
<dbReference type="InterPro" id="IPR032881">
    <property type="entry name" value="Oberon-like_PHD"/>
</dbReference>
<dbReference type="Pfam" id="PF07227">
    <property type="entry name" value="PHD_Oberon"/>
    <property type="match status" value="1"/>
</dbReference>
<sequence length="213" mass="23526">MSAKEEVEGSRALVEYNGSASIINETGLQVYPVVKMTRAKALKDGKKNAFRSKISVKKYLQSEYPGMDINQFFASFSWMIPSRQSPISKDIDFDSAMKERTTYSRMKMQPLLADSPIRAITCKAGNRICSSLTTENPFLETMLCNICCSEPDFCQDCCCILCCKTISVDYDGYSNIRCGATVDGFICGHVSHLEFALRAYMAGTAGGSIKLDA</sequence>
<comment type="caution">
    <text evidence="8">The sequence shown here is derived from an EMBL/GenBank/DDBJ whole genome shotgun (WGS) entry which is preliminary data.</text>
</comment>
<keyword evidence="3" id="KW-0863">Zinc-finger</keyword>
<keyword evidence="5" id="KW-0539">Nucleus</keyword>
<comment type="subcellular location">
    <subcellularLocation>
        <location evidence="1">Nucleus</location>
    </subcellularLocation>
</comment>
<name>A0A9J5YMN1_SOLCO</name>
<reference evidence="8 9" key="1">
    <citation type="submission" date="2020-09" db="EMBL/GenBank/DDBJ databases">
        <title>De no assembly of potato wild relative species, Solanum commersonii.</title>
        <authorList>
            <person name="Cho K."/>
        </authorList>
    </citation>
    <scope>NUCLEOTIDE SEQUENCE [LARGE SCALE GENOMIC DNA]</scope>
    <source>
        <strain evidence="8">LZ3.2</strain>
        <tissue evidence="8">Leaf</tissue>
    </source>
</reference>
<dbReference type="Pfam" id="PF23299">
    <property type="entry name" value="DUF7081"/>
    <property type="match status" value="1"/>
</dbReference>
<keyword evidence="2" id="KW-0479">Metal-binding</keyword>
<evidence type="ECO:0000259" key="6">
    <source>
        <dbReference type="Pfam" id="PF07227"/>
    </source>
</evidence>
<evidence type="ECO:0000313" key="8">
    <source>
        <dbReference type="EMBL" id="KAG5600960.1"/>
    </source>
</evidence>
<keyword evidence="4" id="KW-0862">Zinc</keyword>
<evidence type="ECO:0000256" key="4">
    <source>
        <dbReference type="ARBA" id="ARBA00022833"/>
    </source>
</evidence>
<keyword evidence="9" id="KW-1185">Reference proteome</keyword>
<protein>
    <submittedName>
        <fullName evidence="8">Uncharacterized protein</fullName>
    </submittedName>
</protein>
<proteinExistence type="predicted"/>
<evidence type="ECO:0000256" key="1">
    <source>
        <dbReference type="ARBA" id="ARBA00004123"/>
    </source>
</evidence>
<feature type="domain" description="Oberon-like PHD finger" evidence="6">
    <location>
        <begin position="125"/>
        <end position="212"/>
    </location>
</feature>
<evidence type="ECO:0000256" key="2">
    <source>
        <dbReference type="ARBA" id="ARBA00022723"/>
    </source>
</evidence>
<organism evidence="8 9">
    <name type="scientific">Solanum commersonii</name>
    <name type="common">Commerson's wild potato</name>
    <name type="synonym">Commerson's nightshade</name>
    <dbReference type="NCBI Taxonomy" id="4109"/>
    <lineage>
        <taxon>Eukaryota</taxon>
        <taxon>Viridiplantae</taxon>
        <taxon>Streptophyta</taxon>
        <taxon>Embryophyta</taxon>
        <taxon>Tracheophyta</taxon>
        <taxon>Spermatophyta</taxon>
        <taxon>Magnoliopsida</taxon>
        <taxon>eudicotyledons</taxon>
        <taxon>Gunneridae</taxon>
        <taxon>Pentapetalae</taxon>
        <taxon>asterids</taxon>
        <taxon>lamiids</taxon>
        <taxon>Solanales</taxon>
        <taxon>Solanaceae</taxon>
        <taxon>Solanoideae</taxon>
        <taxon>Solaneae</taxon>
        <taxon>Solanum</taxon>
    </lineage>
</organism>
<dbReference type="EMBL" id="JACXVP010000006">
    <property type="protein sequence ID" value="KAG5600960.1"/>
    <property type="molecule type" value="Genomic_DNA"/>
</dbReference>
<gene>
    <name evidence="8" type="ORF">H5410_032330</name>
</gene>
<feature type="domain" description="DUF7081" evidence="7">
    <location>
        <begin position="34"/>
        <end position="82"/>
    </location>
</feature>
<dbReference type="Proteomes" id="UP000824120">
    <property type="component" value="Chromosome 6"/>
</dbReference>
<evidence type="ECO:0000256" key="3">
    <source>
        <dbReference type="ARBA" id="ARBA00022771"/>
    </source>
</evidence>